<evidence type="ECO:0000256" key="1">
    <source>
        <dbReference type="SAM" id="Phobius"/>
    </source>
</evidence>
<evidence type="ECO:0000313" key="3">
    <source>
        <dbReference type="WBParaSite" id="ALUE_0000973701-mRNA-1"/>
    </source>
</evidence>
<dbReference type="WBParaSite" id="ALUE_0000973701-mRNA-1">
    <property type="protein sequence ID" value="ALUE_0000973701-mRNA-1"/>
    <property type="gene ID" value="ALUE_0000973701"/>
</dbReference>
<accession>A0A0M3I0P8</accession>
<proteinExistence type="predicted"/>
<organism evidence="2 3">
    <name type="scientific">Ascaris lumbricoides</name>
    <name type="common">Giant roundworm</name>
    <dbReference type="NCBI Taxonomy" id="6252"/>
    <lineage>
        <taxon>Eukaryota</taxon>
        <taxon>Metazoa</taxon>
        <taxon>Ecdysozoa</taxon>
        <taxon>Nematoda</taxon>
        <taxon>Chromadorea</taxon>
        <taxon>Rhabditida</taxon>
        <taxon>Spirurina</taxon>
        <taxon>Ascaridomorpha</taxon>
        <taxon>Ascaridoidea</taxon>
        <taxon>Ascarididae</taxon>
        <taxon>Ascaris</taxon>
    </lineage>
</organism>
<reference evidence="3" key="1">
    <citation type="submission" date="2017-02" db="UniProtKB">
        <authorList>
            <consortium name="WormBaseParasite"/>
        </authorList>
    </citation>
    <scope>IDENTIFICATION</scope>
</reference>
<protein>
    <submittedName>
        <fullName evidence="3">Col_cuticle_N domain-containing protein</fullName>
    </submittedName>
</protein>
<dbReference type="AlphaFoldDB" id="A0A0M3I0P8"/>
<name>A0A0M3I0P8_ASCLU</name>
<keyword evidence="1" id="KW-1133">Transmembrane helix</keyword>
<keyword evidence="1" id="KW-0472">Membrane</keyword>
<evidence type="ECO:0000313" key="2">
    <source>
        <dbReference type="Proteomes" id="UP000036681"/>
    </source>
</evidence>
<keyword evidence="2" id="KW-1185">Reference proteome</keyword>
<keyword evidence="1" id="KW-0812">Transmembrane</keyword>
<sequence>MKNLLGCFFKSSFSTFQWDRRLLTRPNLRKSIDLLTIFLQISFPSADGGKGSHMIADRFSLDAVGNLALPYQNALLIHNSRCGIHPERQVDNFVIPFNVEQRQSFIITNTPVVAIMPFFVIMCTVLFAIAVVKTRQRKKQKFQLEYLARIYDALEDACRNHSDMDLDESTSRSQVLSTYHLIVPCNNL</sequence>
<dbReference type="Proteomes" id="UP000036681">
    <property type="component" value="Unplaced"/>
</dbReference>
<feature type="transmembrane region" description="Helical" evidence="1">
    <location>
        <begin position="112"/>
        <end position="132"/>
    </location>
</feature>